<protein>
    <submittedName>
        <fullName evidence="3">Zinc-finger domain-containing protein</fullName>
    </submittedName>
</protein>
<dbReference type="Pfam" id="PF10276">
    <property type="entry name" value="zf-CHCC"/>
    <property type="match status" value="1"/>
</dbReference>
<feature type="domain" description="Zinc finger CHCC-type" evidence="2">
    <location>
        <begin position="23"/>
        <end position="58"/>
    </location>
</feature>
<feature type="region of interest" description="Disordered" evidence="1">
    <location>
        <begin position="79"/>
        <end position="131"/>
    </location>
</feature>
<dbReference type="InterPro" id="IPR019401">
    <property type="entry name" value="Znf_CHCC"/>
</dbReference>
<dbReference type="EMBL" id="CP046052">
    <property type="protein sequence ID" value="QGM45795.1"/>
    <property type="molecule type" value="Genomic_DNA"/>
</dbReference>
<dbReference type="Proteomes" id="UP000309061">
    <property type="component" value="Chromosome"/>
</dbReference>
<accession>A0A6B8KFN5</accession>
<keyword evidence="4" id="KW-1185">Reference proteome</keyword>
<evidence type="ECO:0000259" key="2">
    <source>
        <dbReference type="Pfam" id="PF10276"/>
    </source>
</evidence>
<evidence type="ECO:0000313" key="3">
    <source>
        <dbReference type="EMBL" id="QGM45795.1"/>
    </source>
</evidence>
<dbReference type="Gene3D" id="2.60.260.40">
    <property type="entry name" value="q5lls5 like domains"/>
    <property type="match status" value="1"/>
</dbReference>
<evidence type="ECO:0000256" key="1">
    <source>
        <dbReference type="SAM" id="MobiDB-lite"/>
    </source>
</evidence>
<name>A0A6B8KFN5_9HYPH</name>
<gene>
    <name evidence="3" type="ORF">H2LOC_008815</name>
</gene>
<dbReference type="GO" id="GO:0008270">
    <property type="term" value="F:zinc ion binding"/>
    <property type="evidence" value="ECO:0007669"/>
    <property type="project" value="UniProtKB-KW"/>
</dbReference>
<keyword evidence="3" id="KW-0479">Metal-binding</keyword>
<dbReference type="OrthoDB" id="9807344at2"/>
<dbReference type="AlphaFoldDB" id="A0A6B8KFN5"/>
<sequence length="131" mass="14275">MEPRAKPHFHNTPGLRRIKVGVKKFMCVVDLPPFDHPHIFVDMGTEDESVCPYCSTVFACDGALSAPCDPPECEYKLEPETDFSGPAPDVEIGEGYLPCPPGAPRSPDAAMQTHASRTPRLESRPAGKRAV</sequence>
<reference evidence="3 4" key="1">
    <citation type="submission" date="2019-11" db="EMBL/GenBank/DDBJ databases">
        <title>The genome sequence of Methylocystis heyeri.</title>
        <authorList>
            <person name="Oshkin I.Y."/>
            <person name="Miroshnikov K."/>
            <person name="Dedysh S.N."/>
        </authorList>
    </citation>
    <scope>NUCLEOTIDE SEQUENCE [LARGE SCALE GENOMIC DNA]</scope>
    <source>
        <strain evidence="3 4">H2</strain>
    </source>
</reference>
<keyword evidence="3" id="KW-0862">Zinc</keyword>
<keyword evidence="3" id="KW-0863">Zinc-finger</keyword>
<dbReference type="RefSeq" id="WP_136496068.1">
    <property type="nucleotide sequence ID" value="NZ_CP046052.1"/>
</dbReference>
<organism evidence="3 4">
    <name type="scientific">Methylocystis heyeri</name>
    <dbReference type="NCBI Taxonomy" id="391905"/>
    <lineage>
        <taxon>Bacteria</taxon>
        <taxon>Pseudomonadati</taxon>
        <taxon>Pseudomonadota</taxon>
        <taxon>Alphaproteobacteria</taxon>
        <taxon>Hyphomicrobiales</taxon>
        <taxon>Methylocystaceae</taxon>
        <taxon>Methylocystis</taxon>
    </lineage>
</organism>
<dbReference type="KEGG" id="mhey:H2LOC_008815"/>
<proteinExistence type="predicted"/>
<evidence type="ECO:0000313" key="4">
    <source>
        <dbReference type="Proteomes" id="UP000309061"/>
    </source>
</evidence>